<evidence type="ECO:0000313" key="2">
    <source>
        <dbReference type="Proteomes" id="UP000324222"/>
    </source>
</evidence>
<proteinExistence type="predicted"/>
<evidence type="ECO:0000313" key="1">
    <source>
        <dbReference type="EMBL" id="MPC16505.1"/>
    </source>
</evidence>
<gene>
    <name evidence="1" type="ORF">E2C01_009330</name>
</gene>
<dbReference type="AlphaFoldDB" id="A0A5B7D4Y8"/>
<comment type="caution">
    <text evidence="1">The sequence shown here is derived from an EMBL/GenBank/DDBJ whole genome shotgun (WGS) entry which is preliminary data.</text>
</comment>
<organism evidence="1 2">
    <name type="scientific">Portunus trituberculatus</name>
    <name type="common">Swimming crab</name>
    <name type="synonym">Neptunus trituberculatus</name>
    <dbReference type="NCBI Taxonomy" id="210409"/>
    <lineage>
        <taxon>Eukaryota</taxon>
        <taxon>Metazoa</taxon>
        <taxon>Ecdysozoa</taxon>
        <taxon>Arthropoda</taxon>
        <taxon>Crustacea</taxon>
        <taxon>Multicrustacea</taxon>
        <taxon>Malacostraca</taxon>
        <taxon>Eumalacostraca</taxon>
        <taxon>Eucarida</taxon>
        <taxon>Decapoda</taxon>
        <taxon>Pleocyemata</taxon>
        <taxon>Brachyura</taxon>
        <taxon>Eubrachyura</taxon>
        <taxon>Portunoidea</taxon>
        <taxon>Portunidae</taxon>
        <taxon>Portuninae</taxon>
        <taxon>Portunus</taxon>
    </lineage>
</organism>
<reference evidence="1 2" key="1">
    <citation type="submission" date="2019-05" db="EMBL/GenBank/DDBJ databases">
        <title>Another draft genome of Portunus trituberculatus and its Hox gene families provides insights of decapod evolution.</title>
        <authorList>
            <person name="Jeong J.-H."/>
            <person name="Song I."/>
            <person name="Kim S."/>
            <person name="Choi T."/>
            <person name="Kim D."/>
            <person name="Ryu S."/>
            <person name="Kim W."/>
        </authorList>
    </citation>
    <scope>NUCLEOTIDE SEQUENCE [LARGE SCALE GENOMIC DNA]</scope>
    <source>
        <tissue evidence="1">Muscle</tissue>
    </source>
</reference>
<protein>
    <submittedName>
        <fullName evidence="1">Uncharacterized protein</fullName>
    </submittedName>
</protein>
<dbReference type="Proteomes" id="UP000324222">
    <property type="component" value="Unassembled WGS sequence"/>
</dbReference>
<dbReference type="OrthoDB" id="10062814at2759"/>
<sequence>MPSASVKPENQGPSDALDPFHKVINLVEKKTRNLEKRRVSGKGEKMCWREEVTNKATAMLT</sequence>
<keyword evidence="2" id="KW-1185">Reference proteome</keyword>
<accession>A0A5B7D4Y8</accession>
<name>A0A5B7D4Y8_PORTR</name>
<dbReference type="EMBL" id="VSRR010000512">
    <property type="protein sequence ID" value="MPC16505.1"/>
    <property type="molecule type" value="Genomic_DNA"/>
</dbReference>